<evidence type="ECO:0000313" key="3">
    <source>
        <dbReference type="Proteomes" id="UP001329430"/>
    </source>
</evidence>
<comment type="caution">
    <text evidence="2">The sequence shown here is derived from an EMBL/GenBank/DDBJ whole genome shotgun (WGS) entry which is preliminary data.</text>
</comment>
<dbReference type="PANTHER" id="PTHR10174">
    <property type="entry name" value="ALPHA-TOCOPHEROL TRANSFER PROTEIN-RELATED"/>
    <property type="match status" value="1"/>
</dbReference>
<feature type="domain" description="CRAL-TRIO" evidence="1">
    <location>
        <begin position="9"/>
        <end position="173"/>
    </location>
</feature>
<dbReference type="PROSITE" id="PS50191">
    <property type="entry name" value="CRAL_TRIO"/>
    <property type="match status" value="1"/>
</dbReference>
<gene>
    <name evidence="2" type="ORF">RI129_004969</name>
</gene>
<proteinExistence type="predicted"/>
<dbReference type="GO" id="GO:1902936">
    <property type="term" value="F:phosphatidylinositol bisphosphate binding"/>
    <property type="evidence" value="ECO:0007669"/>
    <property type="project" value="TreeGrafter"/>
</dbReference>
<evidence type="ECO:0000259" key="1">
    <source>
        <dbReference type="PROSITE" id="PS50191"/>
    </source>
</evidence>
<dbReference type="CDD" id="cd00170">
    <property type="entry name" value="SEC14"/>
    <property type="match status" value="1"/>
</dbReference>
<reference evidence="2 3" key="1">
    <citation type="journal article" date="2024" name="Insects">
        <title>An Improved Chromosome-Level Genome Assembly of the Firefly Pyrocoelia pectoralis.</title>
        <authorList>
            <person name="Fu X."/>
            <person name="Meyer-Rochow V.B."/>
            <person name="Ballantyne L."/>
            <person name="Zhu X."/>
        </authorList>
    </citation>
    <scope>NUCLEOTIDE SEQUENCE [LARGE SCALE GENOMIC DNA]</scope>
    <source>
        <strain evidence="2">XCY_ONT2</strain>
    </source>
</reference>
<keyword evidence="3" id="KW-1185">Reference proteome</keyword>
<organism evidence="2 3">
    <name type="scientific">Pyrocoelia pectoralis</name>
    <dbReference type="NCBI Taxonomy" id="417401"/>
    <lineage>
        <taxon>Eukaryota</taxon>
        <taxon>Metazoa</taxon>
        <taxon>Ecdysozoa</taxon>
        <taxon>Arthropoda</taxon>
        <taxon>Hexapoda</taxon>
        <taxon>Insecta</taxon>
        <taxon>Pterygota</taxon>
        <taxon>Neoptera</taxon>
        <taxon>Endopterygota</taxon>
        <taxon>Coleoptera</taxon>
        <taxon>Polyphaga</taxon>
        <taxon>Elateriformia</taxon>
        <taxon>Elateroidea</taxon>
        <taxon>Lampyridae</taxon>
        <taxon>Lampyrinae</taxon>
        <taxon>Pyrocoelia</taxon>
    </lineage>
</organism>
<dbReference type="PANTHER" id="PTHR10174:SF224">
    <property type="entry name" value="RETINOL-BINDING PROTEIN PINTA"/>
    <property type="match status" value="1"/>
</dbReference>
<protein>
    <recommendedName>
        <fullName evidence="1">CRAL-TRIO domain-containing protein</fullName>
    </recommendedName>
</protein>
<dbReference type="AlphaFoldDB" id="A0AAN7ZH62"/>
<dbReference type="EMBL" id="JAVRBK010000003">
    <property type="protein sequence ID" value="KAK5646505.1"/>
    <property type="molecule type" value="Genomic_DNA"/>
</dbReference>
<accession>A0AAN7ZH62</accession>
<dbReference type="InterPro" id="IPR036865">
    <property type="entry name" value="CRAL-TRIO_dom_sf"/>
</dbReference>
<dbReference type="Gene3D" id="3.40.525.10">
    <property type="entry name" value="CRAL-TRIO lipid binding domain"/>
    <property type="match status" value="1"/>
</dbReference>
<evidence type="ECO:0000313" key="2">
    <source>
        <dbReference type="EMBL" id="KAK5646505.1"/>
    </source>
</evidence>
<name>A0AAN7ZH62_9COLE</name>
<dbReference type="GO" id="GO:0016020">
    <property type="term" value="C:membrane"/>
    <property type="evidence" value="ECO:0007669"/>
    <property type="project" value="TreeGrafter"/>
</dbReference>
<dbReference type="InterPro" id="IPR001251">
    <property type="entry name" value="CRAL-TRIO_dom"/>
</dbReference>
<sequence length="224" mass="25881">MYANRDPSSGTLKEFLDKGIFLPLEMEGKDRQSFLCRLGVPDAEHITLNDITKFGFMISDIVLYENDYAIIKGQNIIYDLKGIPRARIFEITLSHIKNFVSARHGLPARIKCITILNVPPIMVPVLEKIRMLLGQKLGNMMRLCPEGNLEELYKHVPISLIPKQYGGEACINEIVDHWKQKMEEYKDWFLEDAIFCTDETKRIEDKFSDDYFGVDGSFRKLELD</sequence>
<dbReference type="Pfam" id="PF00650">
    <property type="entry name" value="CRAL_TRIO"/>
    <property type="match status" value="1"/>
</dbReference>
<dbReference type="SUPFAM" id="SSF52087">
    <property type="entry name" value="CRAL/TRIO domain"/>
    <property type="match status" value="1"/>
</dbReference>
<dbReference type="Proteomes" id="UP001329430">
    <property type="component" value="Chromosome 3"/>
</dbReference>